<feature type="domain" description="VTC" evidence="1">
    <location>
        <begin position="8"/>
        <end position="234"/>
    </location>
</feature>
<comment type="caution">
    <text evidence="2">The sequence shown here is derived from an EMBL/GenBank/DDBJ whole genome shotgun (WGS) entry which is preliminary data.</text>
</comment>
<organism evidence="2 3">
    <name type="scientific">Planococcus salinus</name>
    <dbReference type="NCBI Taxonomy" id="1848460"/>
    <lineage>
        <taxon>Bacteria</taxon>
        <taxon>Bacillati</taxon>
        <taxon>Bacillota</taxon>
        <taxon>Bacilli</taxon>
        <taxon>Bacillales</taxon>
        <taxon>Caryophanaceae</taxon>
        <taxon>Planococcus</taxon>
    </lineage>
</organism>
<dbReference type="Pfam" id="PF09359">
    <property type="entry name" value="VTC"/>
    <property type="match status" value="1"/>
</dbReference>
<proteinExistence type="predicted"/>
<dbReference type="OrthoDB" id="185578at2"/>
<dbReference type="Gene3D" id="3.20.100.30">
    <property type="entry name" value="VTC, catalytic tunnel domain"/>
    <property type="match status" value="1"/>
</dbReference>
<keyword evidence="3" id="KW-1185">Reference proteome</keyword>
<dbReference type="InterPro" id="IPR042267">
    <property type="entry name" value="VTC_sf"/>
</dbReference>
<dbReference type="InterPro" id="IPR018966">
    <property type="entry name" value="VTC_domain"/>
</dbReference>
<gene>
    <name evidence="2" type="ORF">EEX84_14675</name>
</gene>
<dbReference type="EMBL" id="RIAX01000015">
    <property type="protein sequence ID" value="RNF38360.1"/>
    <property type="molecule type" value="Genomic_DNA"/>
</dbReference>
<name>A0A3M8P4T1_9BACL</name>
<evidence type="ECO:0000259" key="1">
    <source>
        <dbReference type="Pfam" id="PF09359"/>
    </source>
</evidence>
<dbReference type="GO" id="GO:0006799">
    <property type="term" value="P:polyphosphate biosynthetic process"/>
    <property type="evidence" value="ECO:0007669"/>
    <property type="project" value="UniProtKB-ARBA"/>
</dbReference>
<dbReference type="AlphaFoldDB" id="A0A3M8P4T1"/>
<sequence length="253" mass="30159">MALEIFRRREQKYLITKPQYKELIRQLQMYMRPDKYGQNGKYTVSSLYFDNAEQQIYFETKNKLKYRQKLRLRTYGVTSIGGDAFFEVKQKHDNVVNKRRLIMPLREAYRYLQEGDTADLNSYQSSNLQVLREIDYFMKYYQLEPKMIISYDRQAFHGMEDADLRVTFDLELRCRKEDLLLEQGAHGIYFIDSNLVVLEVKVNDSVPLWLTRILQSLECEQRSASKFCSSMELLEDCLHQQCGLLENTNWGGR</sequence>
<dbReference type="RefSeq" id="WP_123166401.1">
    <property type="nucleotide sequence ID" value="NZ_RIAX01000015.1"/>
</dbReference>
<dbReference type="CDD" id="cd07750">
    <property type="entry name" value="PolyPPase_VTC_like"/>
    <property type="match status" value="1"/>
</dbReference>
<evidence type="ECO:0000313" key="3">
    <source>
        <dbReference type="Proteomes" id="UP000275473"/>
    </source>
</evidence>
<reference evidence="2 3" key="1">
    <citation type="journal article" date="2018" name="Int. J. Syst. Evol. Microbiol.">
        <title>Planococcus salinus sp. nov., a moderately halophilic bacterium isolated from a saline-alkali soil.</title>
        <authorList>
            <person name="Gan L."/>
        </authorList>
    </citation>
    <scope>NUCLEOTIDE SEQUENCE [LARGE SCALE GENOMIC DNA]</scope>
    <source>
        <strain evidence="2 3">LCB217</strain>
    </source>
</reference>
<protein>
    <submittedName>
        <fullName evidence="2">Polyphosphate polymerase domain-containing protein</fullName>
    </submittedName>
</protein>
<accession>A0A3M8P4T1</accession>
<dbReference type="Proteomes" id="UP000275473">
    <property type="component" value="Unassembled WGS sequence"/>
</dbReference>
<evidence type="ECO:0000313" key="2">
    <source>
        <dbReference type="EMBL" id="RNF38360.1"/>
    </source>
</evidence>